<feature type="chain" id="PRO_5015956808" description="ABC-type transport auxiliary lipoprotein component domain-containing protein" evidence="1">
    <location>
        <begin position="19"/>
        <end position="195"/>
    </location>
</feature>
<feature type="domain" description="ABC-type transport auxiliary lipoprotein component" evidence="2">
    <location>
        <begin position="45"/>
        <end position="183"/>
    </location>
</feature>
<gene>
    <name evidence="3" type="ORF">DI565_04330</name>
</gene>
<name>A0A2W5KQ06_ANCNO</name>
<dbReference type="PROSITE" id="PS51257">
    <property type="entry name" value="PROKAR_LIPOPROTEIN"/>
    <property type="match status" value="1"/>
</dbReference>
<comment type="caution">
    <text evidence="3">The sequence shown here is derived from an EMBL/GenBank/DDBJ whole genome shotgun (WGS) entry which is preliminary data.</text>
</comment>
<evidence type="ECO:0000313" key="3">
    <source>
        <dbReference type="EMBL" id="PZQ17954.1"/>
    </source>
</evidence>
<dbReference type="Pfam" id="PF03886">
    <property type="entry name" value="ABC_trans_aux"/>
    <property type="match status" value="1"/>
</dbReference>
<dbReference type="SUPFAM" id="SSF159594">
    <property type="entry name" value="XCC0632-like"/>
    <property type="match status" value="1"/>
</dbReference>
<keyword evidence="1" id="KW-0732">Signal</keyword>
<dbReference type="InterPro" id="IPR005586">
    <property type="entry name" value="ABC_trans_aux"/>
</dbReference>
<dbReference type="AlphaFoldDB" id="A0A2W5KQ06"/>
<proteinExistence type="predicted"/>
<dbReference type="Gene3D" id="3.40.50.10610">
    <property type="entry name" value="ABC-type transport auxiliary lipoprotein component"/>
    <property type="match status" value="1"/>
</dbReference>
<organism evidence="3 4">
    <name type="scientific">Ancylobacter novellus</name>
    <name type="common">Thiobacillus novellus</name>
    <dbReference type="NCBI Taxonomy" id="921"/>
    <lineage>
        <taxon>Bacteria</taxon>
        <taxon>Pseudomonadati</taxon>
        <taxon>Pseudomonadota</taxon>
        <taxon>Alphaproteobacteria</taxon>
        <taxon>Hyphomicrobiales</taxon>
        <taxon>Xanthobacteraceae</taxon>
        <taxon>Ancylobacter</taxon>
    </lineage>
</organism>
<dbReference type="Proteomes" id="UP000249577">
    <property type="component" value="Unassembled WGS sequence"/>
</dbReference>
<evidence type="ECO:0000256" key="1">
    <source>
        <dbReference type="SAM" id="SignalP"/>
    </source>
</evidence>
<reference evidence="3 4" key="1">
    <citation type="submission" date="2017-08" db="EMBL/GenBank/DDBJ databases">
        <title>Infants hospitalized years apart are colonized by the same room-sourced microbial strains.</title>
        <authorList>
            <person name="Brooks B."/>
            <person name="Olm M.R."/>
            <person name="Firek B.A."/>
            <person name="Baker R."/>
            <person name="Thomas B.C."/>
            <person name="Morowitz M.J."/>
            <person name="Banfield J.F."/>
        </authorList>
    </citation>
    <scope>NUCLEOTIDE SEQUENCE [LARGE SCALE GENOMIC DNA]</scope>
    <source>
        <strain evidence="3">S2_005_003_R2_43</strain>
    </source>
</reference>
<accession>A0A2W5KQ06</accession>
<evidence type="ECO:0000313" key="4">
    <source>
        <dbReference type="Proteomes" id="UP000249577"/>
    </source>
</evidence>
<feature type="signal peptide" evidence="1">
    <location>
        <begin position="1"/>
        <end position="18"/>
    </location>
</feature>
<evidence type="ECO:0000259" key="2">
    <source>
        <dbReference type="Pfam" id="PF03886"/>
    </source>
</evidence>
<sequence length="195" mass="20301">MRSSMLRFGLVAAVLALAACSSSKPPQTFDLNVPARLAGGGPVRGNLVVAEPSAVATLDGQRVVVRPNATEVTYLGDAQWSDRLPKLVQSKIVEAYENSGKLKSVGRPGDRLTVDYQLVSELRAFEIDAATGVARVELSAKVVNDRTGQITAAAIFSATRPVGGAITGLTATSALDQALAEVLGDLVGWRSRAGA</sequence>
<protein>
    <recommendedName>
        <fullName evidence="2">ABC-type transport auxiliary lipoprotein component domain-containing protein</fullName>
    </recommendedName>
</protein>
<dbReference type="EMBL" id="QFPN01000002">
    <property type="protein sequence ID" value="PZQ17954.1"/>
    <property type="molecule type" value="Genomic_DNA"/>
</dbReference>